<feature type="transmembrane region" description="Helical" evidence="7">
    <location>
        <begin position="418"/>
        <end position="435"/>
    </location>
</feature>
<feature type="transmembrane region" description="Helical" evidence="7">
    <location>
        <begin position="317"/>
        <end position="338"/>
    </location>
</feature>
<comment type="similarity">
    <text evidence="2">Belongs to the peptide transporter carbon starvation (CstA) (TC 2.A.114) family.</text>
</comment>
<protein>
    <submittedName>
        <fullName evidence="9">Carbon starvation protein A</fullName>
    </submittedName>
</protein>
<accession>A0A9D9DBJ0</accession>
<reference evidence="9" key="1">
    <citation type="submission" date="2020-10" db="EMBL/GenBank/DDBJ databases">
        <authorList>
            <person name="Gilroy R."/>
        </authorList>
    </citation>
    <scope>NUCLEOTIDE SEQUENCE</scope>
    <source>
        <strain evidence="9">17213</strain>
    </source>
</reference>
<feature type="transmembrane region" description="Helical" evidence="7">
    <location>
        <begin position="447"/>
        <end position="467"/>
    </location>
</feature>
<evidence type="ECO:0000259" key="8">
    <source>
        <dbReference type="Pfam" id="PF02554"/>
    </source>
</evidence>
<feature type="transmembrane region" description="Helical" evidence="7">
    <location>
        <begin position="269"/>
        <end position="293"/>
    </location>
</feature>
<evidence type="ECO:0000313" key="9">
    <source>
        <dbReference type="EMBL" id="MBO8415347.1"/>
    </source>
</evidence>
<feature type="transmembrane region" description="Helical" evidence="7">
    <location>
        <begin position="6"/>
        <end position="25"/>
    </location>
</feature>
<feature type="transmembrane region" description="Helical" evidence="7">
    <location>
        <begin position="163"/>
        <end position="182"/>
    </location>
</feature>
<keyword evidence="6 7" id="KW-0472">Membrane</keyword>
<evidence type="ECO:0000256" key="5">
    <source>
        <dbReference type="ARBA" id="ARBA00022989"/>
    </source>
</evidence>
<feature type="transmembrane region" description="Helical" evidence="7">
    <location>
        <begin position="83"/>
        <end position="101"/>
    </location>
</feature>
<dbReference type="Proteomes" id="UP000823631">
    <property type="component" value="Unassembled WGS sequence"/>
</dbReference>
<organism evidence="9 10">
    <name type="scientific">Candidatus Avisuccinivibrio stercorigallinarum</name>
    <dbReference type="NCBI Taxonomy" id="2840704"/>
    <lineage>
        <taxon>Bacteria</taxon>
        <taxon>Pseudomonadati</taxon>
        <taxon>Pseudomonadota</taxon>
        <taxon>Gammaproteobacteria</taxon>
        <taxon>Aeromonadales</taxon>
        <taxon>Succinivibrionaceae</taxon>
        <taxon>Succinivibrionaceae incertae sedis</taxon>
        <taxon>Candidatus Avisuccinivibrio</taxon>
    </lineage>
</organism>
<evidence type="ECO:0000256" key="1">
    <source>
        <dbReference type="ARBA" id="ARBA00004651"/>
    </source>
</evidence>
<comment type="caution">
    <text evidence="9">The sequence shown here is derived from an EMBL/GenBank/DDBJ whole genome shotgun (WGS) entry which is preliminary data.</text>
</comment>
<feature type="domain" description="CstA N-terminal" evidence="8">
    <location>
        <begin position="5"/>
        <end position="155"/>
    </location>
</feature>
<evidence type="ECO:0000256" key="7">
    <source>
        <dbReference type="SAM" id="Phobius"/>
    </source>
</evidence>
<comment type="subcellular location">
    <subcellularLocation>
        <location evidence="1">Cell membrane</location>
        <topology evidence="1">Multi-pass membrane protein</topology>
    </subcellularLocation>
</comment>
<evidence type="ECO:0000256" key="4">
    <source>
        <dbReference type="ARBA" id="ARBA00022692"/>
    </source>
</evidence>
<evidence type="ECO:0000256" key="3">
    <source>
        <dbReference type="ARBA" id="ARBA00022475"/>
    </source>
</evidence>
<dbReference type="InterPro" id="IPR003706">
    <property type="entry name" value="CstA_N"/>
</dbReference>
<reference evidence="9" key="2">
    <citation type="journal article" date="2021" name="PeerJ">
        <title>Extensive microbial diversity within the chicken gut microbiome revealed by metagenomics and culture.</title>
        <authorList>
            <person name="Gilroy R."/>
            <person name="Ravi A."/>
            <person name="Getino M."/>
            <person name="Pursley I."/>
            <person name="Horton D.L."/>
            <person name="Alikhan N.F."/>
            <person name="Baker D."/>
            <person name="Gharbi K."/>
            <person name="Hall N."/>
            <person name="Watson M."/>
            <person name="Adriaenssens E.M."/>
            <person name="Foster-Nyarko E."/>
            <person name="Jarju S."/>
            <person name="Secka A."/>
            <person name="Antonio M."/>
            <person name="Oren A."/>
            <person name="Chaudhuri R.R."/>
            <person name="La Ragione R."/>
            <person name="Hildebrand F."/>
            <person name="Pallen M.J."/>
        </authorList>
    </citation>
    <scope>NUCLEOTIDE SEQUENCE</scope>
    <source>
        <strain evidence="9">17213</strain>
    </source>
</reference>
<dbReference type="PANTHER" id="PTHR30252:SF4">
    <property type="entry name" value="CARBON STARVATION"/>
    <property type="match status" value="1"/>
</dbReference>
<dbReference type="AlphaFoldDB" id="A0A9D9DBJ0"/>
<dbReference type="InterPro" id="IPR051605">
    <property type="entry name" value="CstA"/>
</dbReference>
<dbReference type="GO" id="GO:0005886">
    <property type="term" value="C:plasma membrane"/>
    <property type="evidence" value="ECO:0007669"/>
    <property type="project" value="UniProtKB-SubCell"/>
</dbReference>
<gene>
    <name evidence="9" type="ORF">IAB19_03075</name>
</gene>
<feature type="transmembrane region" description="Helical" evidence="7">
    <location>
        <begin position="132"/>
        <end position="151"/>
    </location>
</feature>
<proteinExistence type="inferred from homology"/>
<evidence type="ECO:0000256" key="2">
    <source>
        <dbReference type="ARBA" id="ARBA00007755"/>
    </source>
</evidence>
<dbReference type="GO" id="GO:0009267">
    <property type="term" value="P:cellular response to starvation"/>
    <property type="evidence" value="ECO:0007669"/>
    <property type="project" value="InterPro"/>
</dbReference>
<feature type="transmembrane region" description="Helical" evidence="7">
    <location>
        <begin position="189"/>
        <end position="211"/>
    </location>
</feature>
<evidence type="ECO:0000313" key="10">
    <source>
        <dbReference type="Proteomes" id="UP000823631"/>
    </source>
</evidence>
<dbReference type="Pfam" id="PF02554">
    <property type="entry name" value="CstA"/>
    <property type="match status" value="3"/>
</dbReference>
<dbReference type="EMBL" id="JADINH010000060">
    <property type="protein sequence ID" value="MBO8415347.1"/>
    <property type="molecule type" value="Genomic_DNA"/>
</dbReference>
<name>A0A9D9DBJ0_9GAMM</name>
<keyword evidence="4 7" id="KW-0812">Transmembrane</keyword>
<evidence type="ECO:0000256" key="6">
    <source>
        <dbReference type="ARBA" id="ARBA00023136"/>
    </source>
</evidence>
<feature type="transmembrane region" description="Helical" evidence="7">
    <location>
        <begin position="366"/>
        <end position="387"/>
    </location>
</feature>
<dbReference type="PANTHER" id="PTHR30252">
    <property type="entry name" value="INNER MEMBRANE PEPTIDE TRANSPORTER"/>
    <property type="match status" value="1"/>
</dbReference>
<sequence>MPRFMWFIIAAIGLLAGYYIYGKFVEKVFKPDPERVTPAVEINDGVDYVVMPTWKIWLIQLLNIAGVGPVFGPIMGALYGPTALLWVVIGSVFAGAVHDYLGGMMSVRYKGANVPEIVGYNLGHIAKQIMRLFAVILLVLVGVVFATAPAGLLAKLTPESLDFTFWLCVIFIYYFLATLLPIDQLIGRIYPFFGALLIVMAVGITVTMFVKMPDQFYSWAEWGVNQHPDDLPLWPLMFITIACGALSGFHSTQSPLMARCLANEKHGRFVFYGAMIAEGFIGLVWVTVGMTFYPDPVSLNETINAGTASAVVYDSSFALMGSFGGVLAILGVIVLPITSGDTAFRAARLTIAEVIHLDQIKPVRRLYIAVPVFAIGIALSQIDFNIIWRYFGWSNQTLAGIMLWAGAAYLYRRNLLHWICTIPATFITAACITYICYEPNMGFGMDIFISEIIGIAVAAVCLIAFLLKGRTEVAGAPMNC</sequence>
<keyword evidence="5 7" id="KW-1133">Transmembrane helix</keyword>
<feature type="transmembrane region" description="Helical" evidence="7">
    <location>
        <begin position="56"/>
        <end position="77"/>
    </location>
</feature>
<feature type="transmembrane region" description="Helical" evidence="7">
    <location>
        <begin position="231"/>
        <end position="249"/>
    </location>
</feature>
<feature type="domain" description="CstA N-terminal" evidence="8">
    <location>
        <begin position="316"/>
        <end position="432"/>
    </location>
</feature>
<feature type="transmembrane region" description="Helical" evidence="7">
    <location>
        <begin position="393"/>
        <end position="411"/>
    </location>
</feature>
<feature type="domain" description="CstA N-terminal" evidence="8">
    <location>
        <begin position="161"/>
        <end position="290"/>
    </location>
</feature>
<keyword evidence="3" id="KW-1003">Cell membrane</keyword>